<dbReference type="Pfam" id="PF13460">
    <property type="entry name" value="NAD_binding_10"/>
    <property type="match status" value="1"/>
</dbReference>
<sequence>MATYAVLGATGATGHQIVLHLLASSPENKIHVYVRSKPKLINLLPQVANNENVRIFEGSMNDTALLAACIASTKAVFAVIASNENAPGLSIAQNSAAAVLASMKRLRHENNASKLPRVVVLSAVMVNKRLLERVSWLEHLIIYHAFWHIYRDLEKAETLYVQEAKKGSLDLDVRFVQPGALIEGGKSGIVTLSDVDHSEPISYGDLAEAMVQVGNLEGAEPTNVAVVVEGTKLQIHPTLLLTVLEGLLWTFIPRLYGLFQYFHLK</sequence>
<dbReference type="Gene3D" id="3.40.50.720">
    <property type="entry name" value="NAD(P)-binding Rossmann-like Domain"/>
    <property type="match status" value="1"/>
</dbReference>
<feature type="domain" description="NAD(P)-binding" evidence="2">
    <location>
        <begin position="8"/>
        <end position="213"/>
    </location>
</feature>
<dbReference type="AlphaFoldDB" id="A0A3D8QPC2"/>
<evidence type="ECO:0000313" key="3">
    <source>
        <dbReference type="EMBL" id="RDW63637.1"/>
    </source>
</evidence>
<reference evidence="3 4" key="1">
    <citation type="journal article" date="2018" name="IMA Fungus">
        <title>IMA Genome-F 9: Draft genome sequence of Annulohypoxylon stygium, Aspergillus mulundensis, Berkeleyomyces basicola (syn. Thielaviopsis basicola), Ceratocystis smalleyi, two Cercospora beticola strains, Coleophoma cylindrospora, Fusarium fracticaudum, Phialophora cf. hyalina, and Morchella septimelata.</title>
        <authorList>
            <person name="Wingfield B.D."/>
            <person name="Bills G.F."/>
            <person name="Dong Y."/>
            <person name="Huang W."/>
            <person name="Nel W.J."/>
            <person name="Swalarsk-Parry B.S."/>
            <person name="Vaghefi N."/>
            <person name="Wilken P.M."/>
            <person name="An Z."/>
            <person name="de Beer Z.W."/>
            <person name="De Vos L."/>
            <person name="Chen L."/>
            <person name="Duong T.A."/>
            <person name="Gao Y."/>
            <person name="Hammerbacher A."/>
            <person name="Kikkert J.R."/>
            <person name="Li Y."/>
            <person name="Li H."/>
            <person name="Li K."/>
            <person name="Li Q."/>
            <person name="Liu X."/>
            <person name="Ma X."/>
            <person name="Naidoo K."/>
            <person name="Pethybridge S.J."/>
            <person name="Sun J."/>
            <person name="Steenkamp E.T."/>
            <person name="van der Nest M.A."/>
            <person name="van Wyk S."/>
            <person name="Wingfield M.J."/>
            <person name="Xiong C."/>
            <person name="Yue Q."/>
            <person name="Zhang X."/>
        </authorList>
    </citation>
    <scope>NUCLEOTIDE SEQUENCE [LARGE SCALE GENOMIC DNA]</scope>
    <source>
        <strain evidence="3 4">BP6252</strain>
    </source>
</reference>
<dbReference type="OrthoDB" id="10254221at2759"/>
<evidence type="ECO:0000313" key="4">
    <source>
        <dbReference type="Proteomes" id="UP000256645"/>
    </source>
</evidence>
<protein>
    <submittedName>
        <fullName evidence="3">NAD(P)-binding Rossmann-fold containing protein</fullName>
    </submittedName>
</protein>
<comment type="caution">
    <text evidence="3">The sequence shown here is derived from an EMBL/GenBank/DDBJ whole genome shotgun (WGS) entry which is preliminary data.</text>
</comment>
<dbReference type="EMBL" id="PDLM01000013">
    <property type="protein sequence ID" value="RDW63637.1"/>
    <property type="molecule type" value="Genomic_DNA"/>
</dbReference>
<evidence type="ECO:0000256" key="1">
    <source>
        <dbReference type="ARBA" id="ARBA00038376"/>
    </source>
</evidence>
<keyword evidence="4" id="KW-1185">Reference proteome</keyword>
<dbReference type="Proteomes" id="UP000256645">
    <property type="component" value="Unassembled WGS sequence"/>
</dbReference>
<accession>A0A3D8QPC2</accession>
<dbReference type="SUPFAM" id="SSF51735">
    <property type="entry name" value="NAD(P)-binding Rossmann-fold domains"/>
    <property type="match status" value="1"/>
</dbReference>
<gene>
    <name evidence="3" type="ORF">BP6252_11182</name>
</gene>
<dbReference type="InterPro" id="IPR036291">
    <property type="entry name" value="NAD(P)-bd_dom_sf"/>
</dbReference>
<dbReference type="InterPro" id="IPR016040">
    <property type="entry name" value="NAD(P)-bd_dom"/>
</dbReference>
<name>A0A3D8QPC2_9HELO</name>
<dbReference type="PANTHER" id="PTHR15020:SF50">
    <property type="entry name" value="UPF0659 PROTEIN YMR090W"/>
    <property type="match status" value="1"/>
</dbReference>
<dbReference type="PANTHER" id="PTHR15020">
    <property type="entry name" value="FLAVIN REDUCTASE-RELATED"/>
    <property type="match status" value="1"/>
</dbReference>
<proteinExistence type="inferred from homology"/>
<evidence type="ECO:0000259" key="2">
    <source>
        <dbReference type="Pfam" id="PF13460"/>
    </source>
</evidence>
<organism evidence="3 4">
    <name type="scientific">Coleophoma cylindrospora</name>
    <dbReference type="NCBI Taxonomy" id="1849047"/>
    <lineage>
        <taxon>Eukaryota</taxon>
        <taxon>Fungi</taxon>
        <taxon>Dikarya</taxon>
        <taxon>Ascomycota</taxon>
        <taxon>Pezizomycotina</taxon>
        <taxon>Leotiomycetes</taxon>
        <taxon>Helotiales</taxon>
        <taxon>Dermateaceae</taxon>
        <taxon>Coleophoma</taxon>
    </lineage>
</organism>
<comment type="similarity">
    <text evidence="1">Belongs to the avfA family.</text>
</comment>